<evidence type="ECO:0000256" key="3">
    <source>
        <dbReference type="ARBA" id="ARBA00023122"/>
    </source>
</evidence>
<evidence type="ECO:0000259" key="6">
    <source>
        <dbReference type="PROSITE" id="PS51371"/>
    </source>
</evidence>
<evidence type="ECO:0000256" key="1">
    <source>
        <dbReference type="ARBA" id="ARBA00006750"/>
    </source>
</evidence>
<dbReference type="InterPro" id="IPR000644">
    <property type="entry name" value="CBS_dom"/>
</dbReference>
<dbReference type="AlphaFoldDB" id="A0A0K0D615"/>
<keyword evidence="3 5" id="KW-0129">CBS domain</keyword>
<accession>A0A0K0D615</accession>
<dbReference type="PANTHER" id="PTHR13780:SF19">
    <property type="entry name" value="CBS DOMAIN-CONTAINING PROTEIN"/>
    <property type="match status" value="1"/>
</dbReference>
<evidence type="ECO:0000256" key="5">
    <source>
        <dbReference type="PROSITE-ProRule" id="PRU00703"/>
    </source>
</evidence>
<dbReference type="InterPro" id="IPR050511">
    <property type="entry name" value="AMPK_gamma/SDS23_families"/>
</dbReference>
<proteinExistence type="inferred from homology"/>
<dbReference type="PROSITE" id="PS51371">
    <property type="entry name" value="CBS"/>
    <property type="match status" value="1"/>
</dbReference>
<keyword evidence="2" id="KW-0677">Repeat</keyword>
<reference evidence="7" key="1">
    <citation type="submission" date="2012-09" db="EMBL/GenBank/DDBJ databases">
        <authorList>
            <person name="Martin A.A."/>
        </authorList>
    </citation>
    <scope>NUCLEOTIDE SEQUENCE</scope>
</reference>
<feature type="domain" description="CBS" evidence="6">
    <location>
        <begin position="194"/>
        <end position="252"/>
    </location>
</feature>
<dbReference type="GO" id="GO:0005737">
    <property type="term" value="C:cytoplasm"/>
    <property type="evidence" value="ECO:0007669"/>
    <property type="project" value="TreeGrafter"/>
</dbReference>
<dbReference type="GO" id="GO:0031588">
    <property type="term" value="C:nucleotide-activated protein kinase complex"/>
    <property type="evidence" value="ECO:0007669"/>
    <property type="project" value="TreeGrafter"/>
</dbReference>
<dbReference type="Proteomes" id="UP000035642">
    <property type="component" value="Unassembled WGS sequence"/>
</dbReference>
<evidence type="ECO:0000313" key="8">
    <source>
        <dbReference type="WBParaSite" id="ACAC_0000551001-mRNA-1"/>
    </source>
</evidence>
<dbReference type="InterPro" id="IPR046342">
    <property type="entry name" value="CBS_dom_sf"/>
</dbReference>
<dbReference type="GO" id="GO:0005634">
    <property type="term" value="C:nucleus"/>
    <property type="evidence" value="ECO:0007669"/>
    <property type="project" value="TreeGrafter"/>
</dbReference>
<reference evidence="8" key="2">
    <citation type="submission" date="2017-02" db="UniProtKB">
        <authorList>
            <consortium name="WormBaseParasite"/>
        </authorList>
    </citation>
    <scope>IDENTIFICATION</scope>
</reference>
<comment type="similarity">
    <text evidence="1">Belongs to the 5'-AMP-activated protein kinase gamma subunit family.</text>
</comment>
<name>A0A0K0D615_ANGCA</name>
<comment type="subunit">
    <text evidence="4">AMPK is a heterotrimer of an alpha catalytic subunit (PRKAA1 or PRKAA2), a beta (PRKAB1 or PRKAB2) and a gamma non-catalytic subunits (PRKAG1, PRKAG2 or PRKAG3). Interacts with FNIP1 and FNIP2.</text>
</comment>
<dbReference type="SUPFAM" id="SSF54631">
    <property type="entry name" value="CBS-domain pair"/>
    <property type="match status" value="2"/>
</dbReference>
<evidence type="ECO:0000256" key="2">
    <source>
        <dbReference type="ARBA" id="ARBA00022737"/>
    </source>
</evidence>
<keyword evidence="7" id="KW-1185">Reference proteome</keyword>
<evidence type="ECO:0000313" key="7">
    <source>
        <dbReference type="Proteomes" id="UP000035642"/>
    </source>
</evidence>
<dbReference type="GO" id="GO:0019887">
    <property type="term" value="F:protein kinase regulator activity"/>
    <property type="evidence" value="ECO:0007669"/>
    <property type="project" value="TreeGrafter"/>
</dbReference>
<dbReference type="WBParaSite" id="ACAC_0000551001-mRNA-1">
    <property type="protein sequence ID" value="ACAC_0000551001-mRNA-1"/>
    <property type="gene ID" value="ACAC_0000551001"/>
</dbReference>
<dbReference type="PANTHER" id="PTHR13780">
    <property type="entry name" value="AMP-ACTIVATED PROTEIN KINASE, GAMMA REGULATORY SUBUNIT"/>
    <property type="match status" value="1"/>
</dbReference>
<protein>
    <submittedName>
        <fullName evidence="8">CBS domain-containing protein</fullName>
    </submittedName>
</protein>
<evidence type="ECO:0000256" key="4">
    <source>
        <dbReference type="ARBA" id="ARBA00025878"/>
    </source>
</evidence>
<sequence>MLSDWPKREDATNSTTSAIPQKLKHAIMEIEPDVIVRLLQRNACAEAIPRDESVLVLNEDMAVGQGRHHVLLNGDSFVFYLVSHLYAYSDLDVCAVIFIGTHHVVLFGEGFHNVITGVLSSTDHIRVVLKIFRYSTHLNTVAIMGIKPRSISSEPDFITAEERKDFGLTTVKRYQGKCYYILLYGISFRFETAVTELVAKVATRKNLFEAIRMLSTHRVHRLPVIDPISFEPQGILTLKHILKFLWYHGRDFFQPPHFIKTPKQLNVGTWKGLHVVYRDTPLIDCLDILLNAGVSSVPVVELPTLRVIDVYSRFDAMNVPLQNEGFDPAVDISEALKYRPVYTVGYYSFIFELINTHCFQRHVLIYIVYVHCYKQN</sequence>
<dbReference type="STRING" id="6313.A0A0K0D615"/>
<dbReference type="Pfam" id="PF00571">
    <property type="entry name" value="CBS"/>
    <property type="match status" value="2"/>
</dbReference>
<organism evidence="7 8">
    <name type="scientific">Angiostrongylus cantonensis</name>
    <name type="common">Rat lungworm</name>
    <dbReference type="NCBI Taxonomy" id="6313"/>
    <lineage>
        <taxon>Eukaryota</taxon>
        <taxon>Metazoa</taxon>
        <taxon>Ecdysozoa</taxon>
        <taxon>Nematoda</taxon>
        <taxon>Chromadorea</taxon>
        <taxon>Rhabditida</taxon>
        <taxon>Rhabditina</taxon>
        <taxon>Rhabditomorpha</taxon>
        <taxon>Strongyloidea</taxon>
        <taxon>Metastrongylidae</taxon>
        <taxon>Angiostrongylus</taxon>
    </lineage>
</organism>
<dbReference type="Gene3D" id="3.10.580.10">
    <property type="entry name" value="CBS-domain"/>
    <property type="match status" value="2"/>
</dbReference>
<dbReference type="SMART" id="SM00116">
    <property type="entry name" value="CBS"/>
    <property type="match status" value="2"/>
</dbReference>
<dbReference type="GO" id="GO:0016208">
    <property type="term" value="F:AMP binding"/>
    <property type="evidence" value="ECO:0007669"/>
    <property type="project" value="TreeGrafter"/>
</dbReference>
<dbReference type="GO" id="GO:0019901">
    <property type="term" value="F:protein kinase binding"/>
    <property type="evidence" value="ECO:0007669"/>
    <property type="project" value="TreeGrafter"/>
</dbReference>